<dbReference type="EMBL" id="CP024847">
    <property type="protein sequence ID" value="AUR52575.1"/>
    <property type="molecule type" value="Genomic_DNA"/>
</dbReference>
<evidence type="ECO:0000313" key="2">
    <source>
        <dbReference type="Proteomes" id="UP000236655"/>
    </source>
</evidence>
<reference evidence="2" key="1">
    <citation type="submission" date="2017-11" db="EMBL/GenBank/DDBJ databases">
        <authorList>
            <person name="Chan K.G."/>
            <person name="Lee L.S."/>
        </authorList>
    </citation>
    <scope>NUCLEOTIDE SEQUENCE [LARGE SCALE GENOMIC DNA]</scope>
    <source>
        <strain evidence="2">DSM 100970</strain>
    </source>
</reference>
<proteinExistence type="predicted"/>
<name>A0A2I7N8L2_9NEIS</name>
<dbReference type="KEGG" id="nba:CUN60_09790"/>
<gene>
    <name evidence="1" type="ORF">CUN60_09790</name>
</gene>
<keyword evidence="2" id="KW-1185">Reference proteome</keyword>
<accession>A0A2I7N8L2</accession>
<protein>
    <submittedName>
        <fullName evidence="1">Uncharacterized protein</fullName>
    </submittedName>
</protein>
<dbReference type="AlphaFoldDB" id="A0A2I7N8L2"/>
<dbReference type="RefSeq" id="WP_102951864.1">
    <property type="nucleotide sequence ID" value="NZ_CP024847.1"/>
</dbReference>
<organism evidence="1 2">
    <name type="scientific">Aquella oligotrophica</name>
    <dbReference type="NCBI Taxonomy" id="2067065"/>
    <lineage>
        <taxon>Bacteria</taxon>
        <taxon>Pseudomonadati</taxon>
        <taxon>Pseudomonadota</taxon>
        <taxon>Betaproteobacteria</taxon>
        <taxon>Neisseriales</taxon>
        <taxon>Neisseriaceae</taxon>
        <taxon>Aquella</taxon>
    </lineage>
</organism>
<evidence type="ECO:0000313" key="1">
    <source>
        <dbReference type="EMBL" id="AUR52575.1"/>
    </source>
</evidence>
<sequence>MNTLKIWGIFLILGISNTFAQSLYLGNNNVSCGRYTLTENSILNDVTNYCTVLNSKTKKNGDVVLKLQTINNGVIKCKFINGQLEKCHSDD</sequence>
<dbReference type="Proteomes" id="UP000236655">
    <property type="component" value="Chromosome"/>
</dbReference>